<accession>A0ABZ1UAV1</accession>
<dbReference type="RefSeq" id="WP_328958759.1">
    <property type="nucleotide sequence ID" value="NZ_CP108110.1"/>
</dbReference>
<protein>
    <recommendedName>
        <fullName evidence="4">Agenet domain-containing protein</fullName>
    </recommendedName>
</protein>
<dbReference type="EMBL" id="CP108110">
    <property type="protein sequence ID" value="WUQ88208.1"/>
    <property type="molecule type" value="Genomic_DNA"/>
</dbReference>
<proteinExistence type="predicted"/>
<evidence type="ECO:0000313" key="2">
    <source>
        <dbReference type="EMBL" id="WUQ88208.1"/>
    </source>
</evidence>
<dbReference type="Proteomes" id="UP001432222">
    <property type="component" value="Chromosome"/>
</dbReference>
<keyword evidence="3" id="KW-1185">Reference proteome</keyword>
<evidence type="ECO:0000256" key="1">
    <source>
        <dbReference type="SAM" id="MobiDB-lite"/>
    </source>
</evidence>
<evidence type="ECO:0000313" key="3">
    <source>
        <dbReference type="Proteomes" id="UP001432222"/>
    </source>
</evidence>
<gene>
    <name evidence="2" type="ORF">OHA16_37610</name>
</gene>
<reference evidence="2" key="1">
    <citation type="submission" date="2022-10" db="EMBL/GenBank/DDBJ databases">
        <title>The complete genomes of actinobacterial strains from the NBC collection.</title>
        <authorList>
            <person name="Joergensen T.S."/>
            <person name="Alvarez Arevalo M."/>
            <person name="Sterndorff E.B."/>
            <person name="Faurdal D."/>
            <person name="Vuksanovic O."/>
            <person name="Mourched A.-S."/>
            <person name="Charusanti P."/>
            <person name="Shaw S."/>
            <person name="Blin K."/>
            <person name="Weber T."/>
        </authorList>
    </citation>
    <scope>NUCLEOTIDE SEQUENCE</scope>
    <source>
        <strain evidence="2">NBC_00222</strain>
    </source>
</reference>
<evidence type="ECO:0008006" key="4">
    <source>
        <dbReference type="Google" id="ProtNLM"/>
    </source>
</evidence>
<name>A0ABZ1UAV1_9ACTN</name>
<organism evidence="2 3">
    <name type="scientific">Kitasatospora purpeofusca</name>
    <dbReference type="NCBI Taxonomy" id="67352"/>
    <lineage>
        <taxon>Bacteria</taxon>
        <taxon>Bacillati</taxon>
        <taxon>Actinomycetota</taxon>
        <taxon>Actinomycetes</taxon>
        <taxon>Kitasatosporales</taxon>
        <taxon>Streptomycetaceae</taxon>
        <taxon>Kitasatospora</taxon>
    </lineage>
</organism>
<feature type="region of interest" description="Disordered" evidence="1">
    <location>
        <begin position="1"/>
        <end position="28"/>
    </location>
</feature>
<sequence length="94" mass="10312">MADRPHQGTLAARTTGPTGGAGWQPPEHEVEPAYQPVQINRADGSWTVGRINGWWRPSVGDRAWCRVRALGRGEAPTWVPFDPERLLLLPACGT</sequence>